<dbReference type="AlphaFoldDB" id="A0A074TIF2"/>
<dbReference type="EMBL" id="JHEH01000002">
    <property type="protein sequence ID" value="KEP71424.1"/>
    <property type="molecule type" value="Genomic_DNA"/>
</dbReference>
<keyword evidence="1" id="KW-0472">Membrane</keyword>
<proteinExistence type="predicted"/>
<dbReference type="eggNOG" id="ENOG5032YDV">
    <property type="taxonomic scope" value="Bacteria"/>
</dbReference>
<comment type="caution">
    <text evidence="2">The sequence shown here is derived from an EMBL/GenBank/DDBJ whole genome shotgun (WGS) entry which is preliminary data.</text>
</comment>
<accession>A0A074TIF2</accession>
<evidence type="ECO:0000313" key="3">
    <source>
        <dbReference type="Proteomes" id="UP000027725"/>
    </source>
</evidence>
<keyword evidence="1" id="KW-1133">Transmembrane helix</keyword>
<feature type="transmembrane region" description="Helical" evidence="1">
    <location>
        <begin position="12"/>
        <end position="31"/>
    </location>
</feature>
<feature type="transmembrane region" description="Helical" evidence="1">
    <location>
        <begin position="43"/>
        <end position="66"/>
    </location>
</feature>
<dbReference type="RefSeq" id="WP_038062094.1">
    <property type="nucleotide sequence ID" value="NZ_FOVB01000001.1"/>
</dbReference>
<evidence type="ECO:0000313" key="2">
    <source>
        <dbReference type="EMBL" id="KEP71424.1"/>
    </source>
</evidence>
<keyword evidence="1" id="KW-0812">Transmembrane</keyword>
<sequence>MPELVRLYVKNIAFGFGLALAFVGLLLWFNVANLWHLISTSDVGYIALSLLIVFNTIVFAGVQFAISVMRLADDSDSSGGLRDYPGSPERIAIRIPVETIDTRTQRDRQLHRRR</sequence>
<evidence type="ECO:0000256" key="1">
    <source>
        <dbReference type="SAM" id="Phobius"/>
    </source>
</evidence>
<organism evidence="2 3">
    <name type="scientific">Thioclava dalianensis</name>
    <dbReference type="NCBI Taxonomy" id="1185766"/>
    <lineage>
        <taxon>Bacteria</taxon>
        <taxon>Pseudomonadati</taxon>
        <taxon>Pseudomonadota</taxon>
        <taxon>Alphaproteobacteria</taxon>
        <taxon>Rhodobacterales</taxon>
        <taxon>Paracoccaceae</taxon>
        <taxon>Thioclava</taxon>
    </lineage>
</organism>
<gene>
    <name evidence="2" type="ORF">DL1_07510</name>
</gene>
<dbReference type="STRING" id="1185766.SAMN05216224_101349"/>
<dbReference type="OrthoDB" id="8115457at2"/>
<name>A0A074TIF2_9RHOB</name>
<dbReference type="Proteomes" id="UP000027725">
    <property type="component" value="Unassembled WGS sequence"/>
</dbReference>
<protein>
    <submittedName>
        <fullName evidence="2">Uncharacterized protein</fullName>
    </submittedName>
</protein>
<keyword evidence="3" id="KW-1185">Reference proteome</keyword>
<reference evidence="2 3" key="1">
    <citation type="submission" date="2014-03" db="EMBL/GenBank/DDBJ databases">
        <title>The draft genome sequence of Thioclava dalianensis DLFJ1-1.</title>
        <authorList>
            <person name="Lai Q."/>
            <person name="Shao Z."/>
        </authorList>
    </citation>
    <scope>NUCLEOTIDE SEQUENCE [LARGE SCALE GENOMIC DNA]</scope>
    <source>
        <strain evidence="2 3">DLFJ1-1</strain>
    </source>
</reference>